<dbReference type="GO" id="GO:0006749">
    <property type="term" value="P:glutathione metabolic process"/>
    <property type="evidence" value="ECO:0007669"/>
    <property type="project" value="TreeGrafter"/>
</dbReference>
<organism evidence="3">
    <name type="scientific">Sesamum calycinum</name>
    <dbReference type="NCBI Taxonomy" id="2727403"/>
    <lineage>
        <taxon>Eukaryota</taxon>
        <taxon>Viridiplantae</taxon>
        <taxon>Streptophyta</taxon>
        <taxon>Embryophyta</taxon>
        <taxon>Tracheophyta</taxon>
        <taxon>Spermatophyta</taxon>
        <taxon>Magnoliopsida</taxon>
        <taxon>eudicotyledons</taxon>
        <taxon>Gunneridae</taxon>
        <taxon>Pentapetalae</taxon>
        <taxon>asterids</taxon>
        <taxon>lamiids</taxon>
        <taxon>Lamiales</taxon>
        <taxon>Pedaliaceae</taxon>
        <taxon>Sesamum</taxon>
    </lineage>
</organism>
<reference evidence="3" key="2">
    <citation type="journal article" date="2024" name="Plant">
        <title>Genomic evolution and insights into agronomic trait innovations of Sesamum species.</title>
        <authorList>
            <person name="Miao H."/>
            <person name="Wang L."/>
            <person name="Qu L."/>
            <person name="Liu H."/>
            <person name="Sun Y."/>
            <person name="Le M."/>
            <person name="Wang Q."/>
            <person name="Wei S."/>
            <person name="Zheng Y."/>
            <person name="Lin W."/>
            <person name="Duan Y."/>
            <person name="Cao H."/>
            <person name="Xiong S."/>
            <person name="Wang X."/>
            <person name="Wei L."/>
            <person name="Li C."/>
            <person name="Ma Q."/>
            <person name="Ju M."/>
            <person name="Zhao R."/>
            <person name="Li G."/>
            <person name="Mu C."/>
            <person name="Tian Q."/>
            <person name="Mei H."/>
            <person name="Zhang T."/>
            <person name="Gao T."/>
            <person name="Zhang H."/>
        </authorList>
    </citation>
    <scope>NUCLEOTIDE SEQUENCE</scope>
    <source>
        <strain evidence="3">KEN8</strain>
    </source>
</reference>
<reference evidence="3" key="1">
    <citation type="submission" date="2020-06" db="EMBL/GenBank/DDBJ databases">
        <authorList>
            <person name="Li T."/>
            <person name="Hu X."/>
            <person name="Zhang T."/>
            <person name="Song X."/>
            <person name="Zhang H."/>
            <person name="Dai N."/>
            <person name="Sheng W."/>
            <person name="Hou X."/>
            <person name="Wei L."/>
        </authorList>
    </citation>
    <scope>NUCLEOTIDE SEQUENCE</scope>
    <source>
        <strain evidence="3">KEN8</strain>
        <tissue evidence="3">Leaf</tissue>
    </source>
</reference>
<keyword evidence="1" id="KW-0808">Transferase</keyword>
<dbReference type="EC" id="2.5.1.18" evidence="1"/>
<dbReference type="Pfam" id="PF02798">
    <property type="entry name" value="GST_N"/>
    <property type="match status" value="1"/>
</dbReference>
<gene>
    <name evidence="3" type="ORF">Scaly_1926500</name>
</gene>
<dbReference type="SUPFAM" id="SSF52833">
    <property type="entry name" value="Thioredoxin-like"/>
    <property type="match status" value="1"/>
</dbReference>
<dbReference type="PANTHER" id="PTHR11260:SF711">
    <property type="entry name" value="GLUTATHIONE S-TRANSFERASE U9"/>
    <property type="match status" value="1"/>
</dbReference>
<proteinExistence type="inferred from homology"/>
<accession>A0AAW2NII7</accession>
<dbReference type="Gene3D" id="1.20.1050.10">
    <property type="match status" value="2"/>
</dbReference>
<comment type="catalytic activity">
    <reaction evidence="1">
        <text>RX + glutathione = an S-substituted glutathione + a halide anion + H(+)</text>
        <dbReference type="Rhea" id="RHEA:16437"/>
        <dbReference type="ChEBI" id="CHEBI:15378"/>
        <dbReference type="ChEBI" id="CHEBI:16042"/>
        <dbReference type="ChEBI" id="CHEBI:17792"/>
        <dbReference type="ChEBI" id="CHEBI:57925"/>
        <dbReference type="ChEBI" id="CHEBI:90779"/>
        <dbReference type="EC" id="2.5.1.18"/>
    </reaction>
</comment>
<dbReference type="GO" id="GO:0005829">
    <property type="term" value="C:cytosol"/>
    <property type="evidence" value="ECO:0007669"/>
    <property type="project" value="UniProtKB-SubCell"/>
</dbReference>
<evidence type="ECO:0000256" key="1">
    <source>
        <dbReference type="RuleBase" id="RU369102"/>
    </source>
</evidence>
<dbReference type="CDD" id="cd03058">
    <property type="entry name" value="GST_N_Tau"/>
    <property type="match status" value="1"/>
</dbReference>
<sequence length="160" mass="18266">MAEENKVVLHGLWSSTNVKRVELALKIKGIPSAYVEEDVLNKGPLLLKYNPVHKKVPVLGHNGKPNVESLVILEYVDEMWRNESRLLPQDPYERARTRFWAGYVQQGLGRVFGIKILDPEKHPMMHQWVTTLMELPVVKDDTPSHDSLVSFFCSSSGKMD</sequence>
<protein>
    <recommendedName>
        <fullName evidence="1">Glutathione S-transferase</fullName>
        <ecNumber evidence="1">2.5.1.18</ecNumber>
    </recommendedName>
</protein>
<dbReference type="AlphaFoldDB" id="A0AAW2NII7"/>
<dbReference type="GO" id="GO:0004364">
    <property type="term" value="F:glutathione transferase activity"/>
    <property type="evidence" value="ECO:0007669"/>
    <property type="project" value="UniProtKB-UniRule"/>
</dbReference>
<dbReference type="InterPro" id="IPR045073">
    <property type="entry name" value="Omega/Tau-like"/>
</dbReference>
<comment type="caution">
    <text evidence="3">The sequence shown here is derived from an EMBL/GenBank/DDBJ whole genome shotgun (WGS) entry which is preliminary data.</text>
</comment>
<dbReference type="InterPro" id="IPR004045">
    <property type="entry name" value="Glutathione_S-Trfase_N"/>
</dbReference>
<feature type="domain" description="GST N-terminal" evidence="2">
    <location>
        <begin position="5"/>
        <end position="84"/>
    </location>
</feature>
<evidence type="ECO:0000259" key="2">
    <source>
        <dbReference type="PROSITE" id="PS50404"/>
    </source>
</evidence>
<dbReference type="PANTHER" id="PTHR11260">
    <property type="entry name" value="GLUTATHIONE S-TRANSFERASE, GST, SUPERFAMILY, GST DOMAIN CONTAINING"/>
    <property type="match status" value="1"/>
</dbReference>
<dbReference type="InterPro" id="IPR040079">
    <property type="entry name" value="Glutathione_S-Trfase"/>
</dbReference>
<dbReference type="InterPro" id="IPR036282">
    <property type="entry name" value="Glutathione-S-Trfase_C_sf"/>
</dbReference>
<dbReference type="PROSITE" id="PS50404">
    <property type="entry name" value="GST_NTER"/>
    <property type="match status" value="1"/>
</dbReference>
<dbReference type="SFLD" id="SFLDS00019">
    <property type="entry name" value="Glutathione_Transferase_(cytos"/>
    <property type="match status" value="1"/>
</dbReference>
<dbReference type="InterPro" id="IPR036249">
    <property type="entry name" value="Thioredoxin-like_sf"/>
</dbReference>
<evidence type="ECO:0000313" key="3">
    <source>
        <dbReference type="EMBL" id="KAL0342639.1"/>
    </source>
</evidence>
<dbReference type="SUPFAM" id="SSF47616">
    <property type="entry name" value="GST C-terminal domain-like"/>
    <property type="match status" value="1"/>
</dbReference>
<dbReference type="EMBL" id="JACGWM010000011">
    <property type="protein sequence ID" value="KAL0342639.1"/>
    <property type="molecule type" value="Genomic_DNA"/>
</dbReference>
<comment type="similarity">
    <text evidence="1">Belongs to the GST superfamily.</text>
</comment>
<comment type="subcellular location">
    <subcellularLocation>
        <location evidence="1">Cytoplasm</location>
        <location evidence="1">Cytosol</location>
    </subcellularLocation>
</comment>
<comment type="function">
    <text evidence="1">Is involved in the conjugation of reduced glutathione to a wide number of exogenous and endogenous hydrophobic electrophiles.</text>
</comment>
<keyword evidence="1" id="KW-0963">Cytoplasm</keyword>
<name>A0AAW2NII7_9LAMI</name>
<dbReference type="SFLD" id="SFLDG00358">
    <property type="entry name" value="Main_(cytGST)"/>
    <property type="match status" value="1"/>
</dbReference>
<dbReference type="Gene3D" id="3.40.30.10">
    <property type="entry name" value="Glutaredoxin"/>
    <property type="match status" value="1"/>
</dbReference>